<name>A0A5C6CX17_9BACT</name>
<proteinExistence type="predicted"/>
<comment type="caution">
    <text evidence="2">The sequence shown here is derived from an EMBL/GenBank/DDBJ whole genome shotgun (WGS) entry which is preliminary data.</text>
</comment>
<dbReference type="InterPro" id="IPR050811">
    <property type="entry name" value="Phosphate_ABC_transporter"/>
</dbReference>
<dbReference type="Gene3D" id="3.40.190.10">
    <property type="entry name" value="Periplasmic binding protein-like II"/>
    <property type="match status" value="2"/>
</dbReference>
<sequence precursor="true">MSPIAKTVVYWVLALTFALNNIPASANDDDLPTQAAPYVPQSPLTGEIRIVGSEAMQQLAVLWKRGFQAFHPDVEFRIECQTTNEPVSRLAPSQKVVRLSGHDLLNRDESQSDSETGIETRACLVGQEILAAVVHPDNPTVSLKWAPSVQPKILSKGDEMATTWGQLGASPKSEPIVISLYGPDPSQPKYAFVEELLTSGSGEKPAMISTRSSQEMLAAVGEDLGGIAFHSVARGRPADVKVLPLTIDGTTLDPFRPEAIEAGYPLVRPVSVVAAVDEFGDFDRLTDQFIRYVLSRDGQLDLIKDGYFPLSQEQLHRQEIKLGWEVLK</sequence>
<keyword evidence="1" id="KW-0732">Signal</keyword>
<keyword evidence="3" id="KW-1185">Reference proteome</keyword>
<dbReference type="PANTHER" id="PTHR30570">
    <property type="entry name" value="PERIPLASMIC PHOSPHATE BINDING COMPONENT OF PHOSPHATE ABC TRANSPORTER"/>
    <property type="match status" value="1"/>
</dbReference>
<gene>
    <name evidence="2" type="ORF">Poly41_67490</name>
</gene>
<dbReference type="RefSeq" id="WP_197231918.1">
    <property type="nucleotide sequence ID" value="NZ_SJPV01000024.1"/>
</dbReference>
<accession>A0A5C6CX17</accession>
<dbReference type="SUPFAM" id="SSF53850">
    <property type="entry name" value="Periplasmic binding protein-like II"/>
    <property type="match status" value="1"/>
</dbReference>
<evidence type="ECO:0000313" key="3">
    <source>
        <dbReference type="Proteomes" id="UP000319143"/>
    </source>
</evidence>
<feature type="signal peptide" evidence="1">
    <location>
        <begin position="1"/>
        <end position="26"/>
    </location>
</feature>
<dbReference type="EMBL" id="SJPV01000024">
    <property type="protein sequence ID" value="TWU29050.1"/>
    <property type="molecule type" value="Genomic_DNA"/>
</dbReference>
<evidence type="ECO:0008006" key="4">
    <source>
        <dbReference type="Google" id="ProtNLM"/>
    </source>
</evidence>
<evidence type="ECO:0000256" key="1">
    <source>
        <dbReference type="SAM" id="SignalP"/>
    </source>
</evidence>
<dbReference type="PANTHER" id="PTHR30570:SF1">
    <property type="entry name" value="PHOSPHATE-BINDING PROTEIN PSTS"/>
    <property type="match status" value="1"/>
</dbReference>
<feature type="chain" id="PRO_5022907432" description="Phosphate-binding protein PstS" evidence="1">
    <location>
        <begin position="27"/>
        <end position="328"/>
    </location>
</feature>
<dbReference type="Proteomes" id="UP000319143">
    <property type="component" value="Unassembled WGS sequence"/>
</dbReference>
<protein>
    <recommendedName>
        <fullName evidence="4">Phosphate-binding protein PstS</fullName>
    </recommendedName>
</protein>
<organism evidence="2 3">
    <name type="scientific">Novipirellula artificiosorum</name>
    <dbReference type="NCBI Taxonomy" id="2528016"/>
    <lineage>
        <taxon>Bacteria</taxon>
        <taxon>Pseudomonadati</taxon>
        <taxon>Planctomycetota</taxon>
        <taxon>Planctomycetia</taxon>
        <taxon>Pirellulales</taxon>
        <taxon>Pirellulaceae</taxon>
        <taxon>Novipirellula</taxon>
    </lineage>
</organism>
<reference evidence="2 3" key="1">
    <citation type="submission" date="2019-02" db="EMBL/GenBank/DDBJ databases">
        <title>Deep-cultivation of Planctomycetes and their phenomic and genomic characterization uncovers novel biology.</title>
        <authorList>
            <person name="Wiegand S."/>
            <person name="Jogler M."/>
            <person name="Boedeker C."/>
            <person name="Pinto D."/>
            <person name="Vollmers J."/>
            <person name="Rivas-Marin E."/>
            <person name="Kohn T."/>
            <person name="Peeters S.H."/>
            <person name="Heuer A."/>
            <person name="Rast P."/>
            <person name="Oberbeckmann S."/>
            <person name="Bunk B."/>
            <person name="Jeske O."/>
            <person name="Meyerdierks A."/>
            <person name="Storesund J.E."/>
            <person name="Kallscheuer N."/>
            <person name="Luecker S."/>
            <person name="Lage O.M."/>
            <person name="Pohl T."/>
            <person name="Merkel B.J."/>
            <person name="Hornburger P."/>
            <person name="Mueller R.-W."/>
            <person name="Bruemmer F."/>
            <person name="Labrenz M."/>
            <person name="Spormann A.M."/>
            <person name="Op Den Camp H."/>
            <person name="Overmann J."/>
            <person name="Amann R."/>
            <person name="Jetten M.S.M."/>
            <person name="Mascher T."/>
            <person name="Medema M.H."/>
            <person name="Devos D.P."/>
            <person name="Kaster A.-K."/>
            <person name="Ovreas L."/>
            <person name="Rohde M."/>
            <person name="Galperin M.Y."/>
            <person name="Jogler C."/>
        </authorList>
    </citation>
    <scope>NUCLEOTIDE SEQUENCE [LARGE SCALE GENOMIC DNA]</scope>
    <source>
        <strain evidence="2 3">Poly41</strain>
    </source>
</reference>
<evidence type="ECO:0000313" key="2">
    <source>
        <dbReference type="EMBL" id="TWU29050.1"/>
    </source>
</evidence>
<dbReference type="AlphaFoldDB" id="A0A5C6CX17"/>